<evidence type="ECO:0000256" key="2">
    <source>
        <dbReference type="ARBA" id="ARBA00022649"/>
    </source>
</evidence>
<keyword evidence="2" id="KW-1277">Toxin-antitoxin system</keyword>
<evidence type="ECO:0008006" key="10">
    <source>
        <dbReference type="Google" id="ProtNLM"/>
    </source>
</evidence>
<dbReference type="EMBL" id="AP014598">
    <property type="protein sequence ID" value="BAU18647.1"/>
    <property type="molecule type" value="Genomic_DNA"/>
</dbReference>
<evidence type="ECO:0000313" key="8">
    <source>
        <dbReference type="EMBL" id="BAU18647.1"/>
    </source>
</evidence>
<dbReference type="GO" id="GO:0016787">
    <property type="term" value="F:hydrolase activity"/>
    <property type="evidence" value="ECO:0007669"/>
    <property type="project" value="UniProtKB-KW"/>
</dbReference>
<dbReference type="Gene3D" id="3.30.920.30">
    <property type="entry name" value="Hypothetical protein"/>
    <property type="match status" value="1"/>
</dbReference>
<dbReference type="GO" id="GO:0003729">
    <property type="term" value="F:mRNA binding"/>
    <property type="evidence" value="ECO:0007669"/>
    <property type="project" value="InterPro"/>
</dbReference>
<sequence length="84" mass="9919">MFAYMWHLCYLCIVDKTKEFFKFMKYNQLYKELRKAGCLLTQHGAEHDEWSNPSTGAKIRIPRHGSHEVKTGLLKKIYKVLLGQ</sequence>
<evidence type="ECO:0000256" key="4">
    <source>
        <dbReference type="ARBA" id="ARBA00022759"/>
    </source>
</evidence>
<dbReference type="InterPro" id="IPR012933">
    <property type="entry name" value="HicA_mRNA_interferase"/>
</dbReference>
<reference evidence="8 9" key="1">
    <citation type="journal article" date="2016" name="DNA Res.">
        <title>The complete genome sequencing of Prevotella intermedia strain OMA14 and a subsequent fine-scale, intra-species genomic comparison reveal an unusual amplification of conjugative and mobile transposons and identify a novel Prevotella-lineage-specific repeat.</title>
        <authorList>
            <person name="Naito M."/>
            <person name="Ogura Y."/>
            <person name="Itoh T."/>
            <person name="Shoji M."/>
            <person name="Okamoto M."/>
            <person name="Hayashi T."/>
            <person name="Nakayama K."/>
        </authorList>
    </citation>
    <scope>NUCLEOTIDE SEQUENCE [LARGE SCALE GENOMIC DNA]</scope>
    <source>
        <strain evidence="8 9">OMA14</strain>
    </source>
</reference>
<proteinExistence type="inferred from homology"/>
<keyword evidence="4" id="KW-0255">Endonuclease</keyword>
<evidence type="ECO:0000313" key="9">
    <source>
        <dbReference type="Proteomes" id="UP000217431"/>
    </source>
</evidence>
<dbReference type="STRING" id="28131.BWX40_10900"/>
<dbReference type="SUPFAM" id="SSF54786">
    <property type="entry name" value="YcfA/nrd intein domain"/>
    <property type="match status" value="1"/>
</dbReference>
<evidence type="ECO:0000256" key="7">
    <source>
        <dbReference type="ARBA" id="ARBA00023016"/>
    </source>
</evidence>
<accession>A0A0T7ANP6</accession>
<comment type="similarity">
    <text evidence="1">Belongs to the HicA mRNA interferase family.</text>
</comment>
<gene>
    <name evidence="8" type="ORF">PIOMA14_II_0142</name>
</gene>
<name>A0A0T7ANP6_PREIN</name>
<evidence type="ECO:0000256" key="5">
    <source>
        <dbReference type="ARBA" id="ARBA00022801"/>
    </source>
</evidence>
<evidence type="ECO:0000256" key="6">
    <source>
        <dbReference type="ARBA" id="ARBA00022884"/>
    </source>
</evidence>
<keyword evidence="5" id="KW-0378">Hydrolase</keyword>
<dbReference type="InterPro" id="IPR038570">
    <property type="entry name" value="HicA_sf"/>
</dbReference>
<dbReference type="Proteomes" id="UP000217431">
    <property type="component" value="Chromosome II"/>
</dbReference>
<dbReference type="Pfam" id="PF07927">
    <property type="entry name" value="HicA_toxin"/>
    <property type="match status" value="1"/>
</dbReference>
<keyword evidence="6" id="KW-0694">RNA-binding</keyword>
<organism evidence="8 9">
    <name type="scientific">Prevotella intermedia</name>
    <dbReference type="NCBI Taxonomy" id="28131"/>
    <lineage>
        <taxon>Bacteria</taxon>
        <taxon>Pseudomonadati</taxon>
        <taxon>Bacteroidota</taxon>
        <taxon>Bacteroidia</taxon>
        <taxon>Bacteroidales</taxon>
        <taxon>Prevotellaceae</taxon>
        <taxon>Prevotella</taxon>
    </lineage>
</organism>
<dbReference type="AlphaFoldDB" id="A0A0T7ANP6"/>
<evidence type="ECO:0000256" key="1">
    <source>
        <dbReference type="ARBA" id="ARBA00006620"/>
    </source>
</evidence>
<keyword evidence="3" id="KW-0540">Nuclease</keyword>
<protein>
    <recommendedName>
        <fullName evidence="10">Type II toxin-antitoxin system HicA family toxin</fullName>
    </recommendedName>
</protein>
<keyword evidence="7" id="KW-0346">Stress response</keyword>
<dbReference type="GO" id="GO:0004519">
    <property type="term" value="F:endonuclease activity"/>
    <property type="evidence" value="ECO:0007669"/>
    <property type="project" value="UniProtKB-KW"/>
</dbReference>
<evidence type="ECO:0000256" key="3">
    <source>
        <dbReference type="ARBA" id="ARBA00022722"/>
    </source>
</evidence>